<sequence length="132" mass="14682">MADPLGTVAVMTTPPPRTGRLTYDNDVMACPLCGDPDGTHVDHVYVAARQEDQEFTYLSINATTGEMDKVLDRKEIPPVGKLGEARRHRIALMGWCEMCGEEFSIIFTQQKGQTLVETVPVNEGPIYRTGRR</sequence>
<evidence type="ECO:0000313" key="2">
    <source>
        <dbReference type="Proteomes" id="UP000627984"/>
    </source>
</evidence>
<dbReference type="Proteomes" id="UP000627984">
    <property type="component" value="Unassembled WGS sequence"/>
</dbReference>
<reference evidence="1" key="2">
    <citation type="submission" date="2022-09" db="EMBL/GenBank/DDBJ databases">
        <authorList>
            <person name="Sun Q."/>
            <person name="Ohkuma M."/>
        </authorList>
    </citation>
    <scope>NUCLEOTIDE SEQUENCE</scope>
    <source>
        <strain evidence="1">JCM 3093</strain>
    </source>
</reference>
<dbReference type="EMBL" id="BMQD01000029">
    <property type="protein sequence ID" value="GGK94359.1"/>
    <property type="molecule type" value="Genomic_DNA"/>
</dbReference>
<organism evidence="1 2">
    <name type="scientific">Planomonospora parontospora</name>
    <dbReference type="NCBI Taxonomy" id="58119"/>
    <lineage>
        <taxon>Bacteria</taxon>
        <taxon>Bacillati</taxon>
        <taxon>Actinomycetota</taxon>
        <taxon>Actinomycetes</taxon>
        <taxon>Streptosporangiales</taxon>
        <taxon>Streptosporangiaceae</taxon>
        <taxon>Planomonospora</taxon>
    </lineage>
</organism>
<name>A0AA37BNQ7_9ACTN</name>
<reference evidence="1" key="1">
    <citation type="journal article" date="2014" name="Int. J. Syst. Evol. Microbiol.">
        <title>Complete genome sequence of Corynebacterium casei LMG S-19264T (=DSM 44701T), isolated from a smear-ripened cheese.</title>
        <authorList>
            <consortium name="US DOE Joint Genome Institute (JGI-PGF)"/>
            <person name="Walter F."/>
            <person name="Albersmeier A."/>
            <person name="Kalinowski J."/>
            <person name="Ruckert C."/>
        </authorList>
    </citation>
    <scope>NUCLEOTIDE SEQUENCE</scope>
    <source>
        <strain evidence="1">JCM 3093</strain>
    </source>
</reference>
<protein>
    <submittedName>
        <fullName evidence="1">Uncharacterized protein</fullName>
    </submittedName>
</protein>
<dbReference type="AlphaFoldDB" id="A0AA37BNQ7"/>
<accession>A0AA37BNQ7</accession>
<comment type="caution">
    <text evidence="1">The sequence shown here is derived from an EMBL/GenBank/DDBJ whole genome shotgun (WGS) entry which is preliminary data.</text>
</comment>
<dbReference type="RefSeq" id="WP_204054737.1">
    <property type="nucleotide sequence ID" value="NZ_JBHSVA010000004.1"/>
</dbReference>
<evidence type="ECO:0000313" key="1">
    <source>
        <dbReference type="EMBL" id="GGK94359.1"/>
    </source>
</evidence>
<gene>
    <name evidence="1" type="ORF">GCM10010126_62260</name>
</gene>
<proteinExistence type="predicted"/>